<organism evidence="2 3">
    <name type="scientific">Deinococcus arenae</name>
    <dbReference type="NCBI Taxonomy" id="1452751"/>
    <lineage>
        <taxon>Bacteria</taxon>
        <taxon>Thermotogati</taxon>
        <taxon>Deinococcota</taxon>
        <taxon>Deinococci</taxon>
        <taxon>Deinococcales</taxon>
        <taxon>Deinococcaceae</taxon>
        <taxon>Deinococcus</taxon>
    </lineage>
</organism>
<keyword evidence="3" id="KW-1185">Reference proteome</keyword>
<comment type="caution">
    <text evidence="2">The sequence shown here is derived from an EMBL/GenBank/DDBJ whole genome shotgun (WGS) entry which is preliminary data.</text>
</comment>
<dbReference type="PANTHER" id="PTHR36840:SF1">
    <property type="entry name" value="BLL5714 PROTEIN"/>
    <property type="match status" value="1"/>
</dbReference>
<dbReference type="InterPro" id="IPR010640">
    <property type="entry name" value="Low_temperature_requirement_A"/>
</dbReference>
<reference evidence="3" key="1">
    <citation type="journal article" date="2019" name="Int. J. Syst. Evol. Microbiol.">
        <title>The Global Catalogue of Microorganisms (GCM) 10K type strain sequencing project: providing services to taxonomists for standard genome sequencing and annotation.</title>
        <authorList>
            <consortium name="The Broad Institute Genomics Platform"/>
            <consortium name="The Broad Institute Genome Sequencing Center for Infectious Disease"/>
            <person name="Wu L."/>
            <person name="Ma J."/>
        </authorList>
    </citation>
    <scope>NUCLEOTIDE SEQUENCE [LARGE SCALE GENOMIC DNA]</scope>
    <source>
        <strain evidence="3">JCM 31047</strain>
    </source>
</reference>
<feature type="transmembrane region" description="Helical" evidence="1">
    <location>
        <begin position="219"/>
        <end position="237"/>
    </location>
</feature>
<accession>A0A8H9L657</accession>
<feature type="transmembrane region" description="Helical" evidence="1">
    <location>
        <begin position="77"/>
        <end position="94"/>
    </location>
</feature>
<feature type="transmembrane region" description="Helical" evidence="1">
    <location>
        <begin position="20"/>
        <end position="39"/>
    </location>
</feature>
<dbReference type="Proteomes" id="UP000600547">
    <property type="component" value="Unassembled WGS sequence"/>
</dbReference>
<dbReference type="RefSeq" id="WP_110829848.1">
    <property type="nucleotide sequence ID" value="NZ_BMQG01000002.1"/>
</dbReference>
<evidence type="ECO:0000313" key="2">
    <source>
        <dbReference type="EMBL" id="GGM34125.1"/>
    </source>
</evidence>
<feature type="transmembrane region" description="Helical" evidence="1">
    <location>
        <begin position="258"/>
        <end position="282"/>
    </location>
</feature>
<gene>
    <name evidence="2" type="ORF">GCM10008956_08070</name>
</gene>
<dbReference type="AlphaFoldDB" id="A0A8H9L657"/>
<keyword evidence="1" id="KW-0472">Membrane</keyword>
<evidence type="ECO:0000256" key="1">
    <source>
        <dbReference type="SAM" id="Phobius"/>
    </source>
</evidence>
<feature type="transmembrane region" description="Helical" evidence="1">
    <location>
        <begin position="131"/>
        <end position="151"/>
    </location>
</feature>
<feature type="transmembrane region" description="Helical" evidence="1">
    <location>
        <begin position="346"/>
        <end position="363"/>
    </location>
</feature>
<feature type="transmembrane region" description="Helical" evidence="1">
    <location>
        <begin position="100"/>
        <end position="119"/>
    </location>
</feature>
<evidence type="ECO:0000313" key="3">
    <source>
        <dbReference type="Proteomes" id="UP000600547"/>
    </source>
</evidence>
<keyword evidence="1" id="KW-0812">Transmembrane</keyword>
<feature type="transmembrane region" description="Helical" evidence="1">
    <location>
        <begin position="157"/>
        <end position="174"/>
    </location>
</feature>
<keyword evidence="1" id="KW-1133">Transmembrane helix</keyword>
<dbReference type="Pfam" id="PF06772">
    <property type="entry name" value="LtrA"/>
    <property type="match status" value="1"/>
</dbReference>
<dbReference type="EMBL" id="BMQG01000002">
    <property type="protein sequence ID" value="GGM34125.1"/>
    <property type="molecule type" value="Genomic_DNA"/>
</dbReference>
<feature type="transmembrane region" description="Helical" evidence="1">
    <location>
        <begin position="45"/>
        <end position="65"/>
    </location>
</feature>
<protein>
    <submittedName>
        <fullName evidence="2">Low temperature requirement protein A</fullName>
    </submittedName>
</protein>
<proteinExistence type="predicted"/>
<sequence length="377" mass="40101">MTSTTQSSAVVERASTLELFLDLVFVFTVTQFTRVIVAAHAPEDYLKAALVFMTLWWIYSGYVWLTSNVGTDGTRHRLLMFTGMAGFLLMALAIPDVFGASGLVYGAGLLLVTLVHAGLFRSATTGSAQAILGIAPFNLAAALLVLIAGLVPEPWDWPLWILAVLTVMGSSVLRRESGFTLSPAHFVERHGLVVIVALGESVVSIGIGARERALDWTVLAPAVLGLALAAALWWTYFDQDDARAEQAMQALPDRARARAALLAFGYGHFLMLSGIIVLSAGIKGVVAHPLGHAPAHDPWHLGLGLSVYLLGDGLYRGLLGLGALRPRLLTAGLTALTVPLGQHLGGLWQLAACVALLVGLLVLERRASRPLHDVSPA</sequence>
<feature type="transmembrane region" description="Helical" evidence="1">
    <location>
        <begin position="186"/>
        <end position="207"/>
    </location>
</feature>
<dbReference type="PANTHER" id="PTHR36840">
    <property type="entry name" value="BLL5714 PROTEIN"/>
    <property type="match status" value="1"/>
</dbReference>
<name>A0A8H9L657_9DEIO</name>